<accession>A0A380JWI6</accession>
<dbReference type="RefSeq" id="WP_115246434.1">
    <property type="nucleotide sequence ID" value="NZ_UHFG01000004.1"/>
</dbReference>
<dbReference type="GO" id="GO:0003677">
    <property type="term" value="F:DNA binding"/>
    <property type="evidence" value="ECO:0007669"/>
    <property type="project" value="InterPro"/>
</dbReference>
<sequence length="202" mass="23059">MTAKSDLTGRRFERLTVLGDVGKRTPKGNILWHCLCDCGKITFVRGDHLKNRKIKSCGCLNDELKRQRYKDLIGYENDNFKVIVRKESKNQRVKWLCECKHCGSTTTLNSNEIEVTKSCGCLKTGATKEYMKSITDLESLKSTKPTAKSTTGVRGVYYNKQKGKYQAFINVDKKTVYLGQFAKLADAEHARKNAEREFWGKQ</sequence>
<name>A0A380JWI6_STRDY</name>
<gene>
    <name evidence="1" type="ORF">NCTC4670_01607</name>
</gene>
<dbReference type="Gene3D" id="3.30.730.10">
    <property type="entry name" value="AP2/ERF domain"/>
    <property type="match status" value="1"/>
</dbReference>
<dbReference type="Proteomes" id="UP000254797">
    <property type="component" value="Unassembled WGS sequence"/>
</dbReference>
<dbReference type="InterPro" id="IPR036955">
    <property type="entry name" value="AP2/ERF_dom_sf"/>
</dbReference>
<evidence type="ECO:0000313" key="2">
    <source>
        <dbReference type="Proteomes" id="UP000254797"/>
    </source>
</evidence>
<protein>
    <submittedName>
        <fullName evidence="1">AP2 domain</fullName>
    </submittedName>
</protein>
<dbReference type="SUPFAM" id="SSF54171">
    <property type="entry name" value="DNA-binding domain"/>
    <property type="match status" value="1"/>
</dbReference>
<organism evidence="1 2">
    <name type="scientific">Streptococcus dysgalactiae subsp. dysgalactiae</name>
    <dbReference type="NCBI Taxonomy" id="99822"/>
    <lineage>
        <taxon>Bacteria</taxon>
        <taxon>Bacillati</taxon>
        <taxon>Bacillota</taxon>
        <taxon>Bacilli</taxon>
        <taxon>Lactobacillales</taxon>
        <taxon>Streptococcaceae</taxon>
        <taxon>Streptococcus</taxon>
    </lineage>
</organism>
<dbReference type="InterPro" id="IPR016177">
    <property type="entry name" value="DNA-bd_dom_sf"/>
</dbReference>
<dbReference type="AlphaFoldDB" id="A0A380JWI6"/>
<dbReference type="EMBL" id="UHFG01000004">
    <property type="protein sequence ID" value="SUN50730.1"/>
    <property type="molecule type" value="Genomic_DNA"/>
</dbReference>
<proteinExistence type="predicted"/>
<dbReference type="GO" id="GO:0003700">
    <property type="term" value="F:DNA-binding transcription factor activity"/>
    <property type="evidence" value="ECO:0007669"/>
    <property type="project" value="InterPro"/>
</dbReference>
<reference evidence="1 2" key="1">
    <citation type="submission" date="2018-06" db="EMBL/GenBank/DDBJ databases">
        <authorList>
            <consortium name="Pathogen Informatics"/>
            <person name="Doyle S."/>
        </authorList>
    </citation>
    <scope>NUCLEOTIDE SEQUENCE [LARGE SCALE GENOMIC DNA]</scope>
    <source>
        <strain evidence="1 2">NCTC4670</strain>
    </source>
</reference>
<evidence type="ECO:0000313" key="1">
    <source>
        <dbReference type="EMBL" id="SUN50730.1"/>
    </source>
</evidence>